<reference evidence="2" key="2">
    <citation type="submission" date="2023-01" db="EMBL/GenBank/DDBJ databases">
        <authorList>
            <person name="Sun Q."/>
            <person name="Evtushenko L."/>
        </authorList>
    </citation>
    <scope>NUCLEOTIDE SEQUENCE</scope>
    <source>
        <strain evidence="2">VKM Ac-1069</strain>
    </source>
</reference>
<gene>
    <name evidence="2" type="ORF">GCM10017577_66000</name>
</gene>
<dbReference type="GO" id="GO:0016705">
    <property type="term" value="F:oxidoreductase activity, acting on paired donors, with incorporation or reduction of molecular oxygen"/>
    <property type="evidence" value="ECO:0007669"/>
    <property type="project" value="InterPro"/>
</dbReference>
<name>A0A9W6P076_9PSEU</name>
<reference evidence="2" key="1">
    <citation type="journal article" date="2014" name="Int. J. Syst. Evol. Microbiol.">
        <title>Complete genome sequence of Corynebacterium casei LMG S-19264T (=DSM 44701T), isolated from a smear-ripened cheese.</title>
        <authorList>
            <consortium name="US DOE Joint Genome Institute (JGI-PGF)"/>
            <person name="Walter F."/>
            <person name="Albersmeier A."/>
            <person name="Kalinowski J."/>
            <person name="Ruckert C."/>
        </authorList>
    </citation>
    <scope>NUCLEOTIDE SEQUENCE</scope>
    <source>
        <strain evidence="2">VKM Ac-1069</strain>
    </source>
</reference>
<comment type="caution">
    <text evidence="2">The sequence shown here is derived from an EMBL/GenBank/DDBJ whole genome shotgun (WGS) entry which is preliminary data.</text>
</comment>
<dbReference type="Pfam" id="PF00296">
    <property type="entry name" value="Bac_luciferase"/>
    <property type="match status" value="1"/>
</dbReference>
<keyword evidence="3" id="KW-1185">Reference proteome</keyword>
<organism evidence="2 3">
    <name type="scientific">Pseudonocardia halophobica</name>
    <dbReference type="NCBI Taxonomy" id="29401"/>
    <lineage>
        <taxon>Bacteria</taxon>
        <taxon>Bacillati</taxon>
        <taxon>Actinomycetota</taxon>
        <taxon>Actinomycetes</taxon>
        <taxon>Pseudonocardiales</taxon>
        <taxon>Pseudonocardiaceae</taxon>
        <taxon>Pseudonocardia</taxon>
    </lineage>
</organism>
<dbReference type="SUPFAM" id="SSF51679">
    <property type="entry name" value="Bacterial luciferase-like"/>
    <property type="match status" value="1"/>
</dbReference>
<protein>
    <recommendedName>
        <fullName evidence="1">Luciferase-like domain-containing protein</fullName>
    </recommendedName>
</protein>
<feature type="domain" description="Luciferase-like" evidence="1">
    <location>
        <begin position="14"/>
        <end position="104"/>
    </location>
</feature>
<dbReference type="AlphaFoldDB" id="A0A9W6P076"/>
<dbReference type="InterPro" id="IPR011251">
    <property type="entry name" value="Luciferase-like_dom"/>
</dbReference>
<accession>A0A9W6P076</accession>
<proteinExistence type="predicted"/>
<dbReference type="Gene3D" id="3.20.20.30">
    <property type="entry name" value="Luciferase-like domain"/>
    <property type="match status" value="1"/>
</dbReference>
<dbReference type="RefSeq" id="WP_271214957.1">
    <property type="nucleotide sequence ID" value="NZ_BSFQ01000047.1"/>
</dbReference>
<evidence type="ECO:0000313" key="2">
    <source>
        <dbReference type="EMBL" id="GLL15449.1"/>
    </source>
</evidence>
<evidence type="ECO:0000313" key="3">
    <source>
        <dbReference type="Proteomes" id="UP001143463"/>
    </source>
</evidence>
<dbReference type="EMBL" id="BSFQ01000047">
    <property type="protein sequence ID" value="GLL15449.1"/>
    <property type="molecule type" value="Genomic_DNA"/>
</dbReference>
<dbReference type="InterPro" id="IPR036661">
    <property type="entry name" value="Luciferase-like_sf"/>
</dbReference>
<sequence length="199" mass="20610">MEIDCALAAGVATPEQVALAEELGYARAWCHEAPRSYPDAGMALAVAAERTSRIRIGLAVGGHWRRAAADAGALADLAARARARAELVVGLPGGTAADPEAHASAVREVLRREHGVDGVPAWVGRPGATEYLPLAFGVRSPRGAALRTVVEVTPGADLHRVVARLRPAGLLLRPTGADVGRELAEFAEAVRALELAGVA</sequence>
<evidence type="ECO:0000259" key="1">
    <source>
        <dbReference type="Pfam" id="PF00296"/>
    </source>
</evidence>
<dbReference type="Proteomes" id="UP001143463">
    <property type="component" value="Unassembled WGS sequence"/>
</dbReference>